<dbReference type="RefSeq" id="WP_225268459.1">
    <property type="nucleotide sequence ID" value="NZ_CP084058.1"/>
</dbReference>
<dbReference type="InterPro" id="IPR016163">
    <property type="entry name" value="Ald_DH_C"/>
</dbReference>
<dbReference type="SUPFAM" id="SSF53720">
    <property type="entry name" value="ALDH-like"/>
    <property type="match status" value="1"/>
</dbReference>
<accession>A0A1M4ELV3</accession>
<evidence type="ECO:0000313" key="4">
    <source>
        <dbReference type="EMBL" id="SBO99820.1"/>
    </source>
</evidence>
<organism evidence="4">
    <name type="scientific">Nonomuraea gerenzanensis</name>
    <dbReference type="NCBI Taxonomy" id="93944"/>
    <lineage>
        <taxon>Bacteria</taxon>
        <taxon>Bacillati</taxon>
        <taxon>Actinomycetota</taxon>
        <taxon>Actinomycetes</taxon>
        <taxon>Streptosporangiales</taxon>
        <taxon>Streptosporangiaceae</taxon>
        <taxon>Nonomuraea</taxon>
    </lineage>
</organism>
<dbReference type="InterPro" id="IPR015590">
    <property type="entry name" value="Aldehyde_DH_dom"/>
</dbReference>
<dbReference type="InterPro" id="IPR016161">
    <property type="entry name" value="Ald_DH/histidinol_DH"/>
</dbReference>
<evidence type="ECO:0000256" key="2">
    <source>
        <dbReference type="ARBA" id="ARBA00023002"/>
    </source>
</evidence>
<name>A0A1M4ELV3_9ACTN</name>
<proteinExistence type="inferred from homology"/>
<comment type="similarity">
    <text evidence="1">Belongs to the aldehyde dehydrogenase family.</text>
</comment>
<dbReference type="Gene3D" id="3.40.605.10">
    <property type="entry name" value="Aldehyde Dehydrogenase, Chain A, domain 1"/>
    <property type="match status" value="1"/>
</dbReference>
<dbReference type="GO" id="GO:0004029">
    <property type="term" value="F:aldehyde dehydrogenase (NAD+) activity"/>
    <property type="evidence" value="ECO:0007669"/>
    <property type="project" value="UniProtKB-EC"/>
</dbReference>
<dbReference type="AlphaFoldDB" id="A0A1M4ELV3"/>
<reference evidence="4" key="1">
    <citation type="submission" date="2016-04" db="EMBL/GenBank/DDBJ databases">
        <authorList>
            <person name="Evans L.H."/>
            <person name="Alamgir A."/>
            <person name="Owens N."/>
            <person name="Weber N.D."/>
            <person name="Virtaneva K."/>
            <person name="Barbian K."/>
            <person name="Babar A."/>
            <person name="Rosenke K."/>
        </authorList>
    </citation>
    <scope>NUCLEOTIDE SEQUENCE</scope>
    <source>
        <strain evidence="4">Nono1</strain>
    </source>
</reference>
<protein>
    <submittedName>
        <fullName evidence="4">Aldehyde dehydrogenase</fullName>
        <ecNumber evidence="4">1.2.1.3</ecNumber>
    </submittedName>
</protein>
<evidence type="ECO:0000256" key="1">
    <source>
        <dbReference type="ARBA" id="ARBA00009986"/>
    </source>
</evidence>
<keyword evidence="2 4" id="KW-0560">Oxidoreductase</keyword>
<dbReference type="Gene3D" id="3.40.309.10">
    <property type="entry name" value="Aldehyde Dehydrogenase, Chain A, domain 2"/>
    <property type="match status" value="1"/>
</dbReference>
<dbReference type="InterPro" id="IPR016162">
    <property type="entry name" value="Ald_DH_N"/>
</dbReference>
<feature type="domain" description="Aldehyde dehydrogenase" evidence="3">
    <location>
        <begin position="17"/>
        <end position="458"/>
    </location>
</feature>
<dbReference type="Pfam" id="PF00171">
    <property type="entry name" value="Aldedh"/>
    <property type="match status" value="1"/>
</dbReference>
<dbReference type="FunFam" id="3.40.605.10:FF:000007">
    <property type="entry name" value="NAD/NADP-dependent betaine aldehyde dehydrogenase"/>
    <property type="match status" value="1"/>
</dbReference>
<dbReference type="EMBL" id="LT559118">
    <property type="protein sequence ID" value="SBO99820.1"/>
    <property type="molecule type" value="Genomic_DNA"/>
</dbReference>
<evidence type="ECO:0000259" key="3">
    <source>
        <dbReference type="Pfam" id="PF00171"/>
    </source>
</evidence>
<gene>
    <name evidence="4" type="ORF">BN4615_P9336</name>
</gene>
<sequence length="463" mass="47539">MTDQLFSADGARDSSPELVTVADPRTGAARLTYRPARELEVTEAVSAAREAQPRWSARVPGERARALLRLAEAIEAGAGDYAAAERAGTGKPGGDAVAEVAQSADVLRFYAGAARTDLAPAGGRRLPGRESWVRWEPLGVVAAVVPWNYPLLMAMWRLAPALAAGNAVVLKPAETTPDSVLLLAAHAREALGPGVLTVVPGDRETGRLLVRAGVDAVAFTGSVAGGLDVAAAAGLRRVSLELGGNCPAVVLPGAPAYTYAELAAACTYNAGQSCAAPARVITLRENYKETVERLAEAMAVCEAGTGFGPLNNAGQAARHDRIIAGSGAGVEHTGPVRADAGESGGYWRPARVLAELEPDAPAVVEEVFAPVLTVQAAGDLEEAVRLANGLPQALAASVWGAAVGPVLDLAGALNAGEVWVNCHLEQTAELPHGGRGGSGHGTDLSVLALAEYQRPKTVTVRLG</sequence>
<dbReference type="PANTHER" id="PTHR11699">
    <property type="entry name" value="ALDEHYDE DEHYDROGENASE-RELATED"/>
    <property type="match status" value="1"/>
</dbReference>
<dbReference type="EC" id="1.2.1.3" evidence="4"/>